<evidence type="ECO:0000256" key="1">
    <source>
        <dbReference type="ARBA" id="ARBA00022723"/>
    </source>
</evidence>
<keyword evidence="4 8" id="KW-0862">Zinc</keyword>
<dbReference type="OMA" id="ARRRDAX"/>
<gene>
    <name evidence="12" type="ORF">X975_01353</name>
</gene>
<evidence type="ECO:0000256" key="9">
    <source>
        <dbReference type="SAM" id="MobiDB-lite"/>
    </source>
</evidence>
<keyword evidence="6" id="KW-0238">DNA-binding</keyword>
<keyword evidence="3 8" id="KW-0863">Zinc-finger</keyword>
<dbReference type="Gene3D" id="3.30.70.330">
    <property type="match status" value="1"/>
</dbReference>
<dbReference type="GO" id="GO:0003723">
    <property type="term" value="F:RNA binding"/>
    <property type="evidence" value="ECO:0007669"/>
    <property type="project" value="UniProtKB-UniRule"/>
</dbReference>
<evidence type="ECO:0000256" key="4">
    <source>
        <dbReference type="ARBA" id="ARBA00022833"/>
    </source>
</evidence>
<evidence type="ECO:0000256" key="3">
    <source>
        <dbReference type="ARBA" id="ARBA00022771"/>
    </source>
</evidence>
<dbReference type="PRINTS" id="PR01848">
    <property type="entry name" value="U2AUXFACTOR"/>
</dbReference>
<dbReference type="GO" id="GO:0008270">
    <property type="term" value="F:zinc ion binding"/>
    <property type="evidence" value="ECO:0007669"/>
    <property type="project" value="UniProtKB-KW"/>
</dbReference>
<dbReference type="InterPro" id="IPR000571">
    <property type="entry name" value="Znf_CCCH"/>
</dbReference>
<keyword evidence="13" id="KW-1185">Reference proteome</keyword>
<feature type="compositionally biased region" description="Basic residues" evidence="9">
    <location>
        <begin position="168"/>
        <end position="181"/>
    </location>
</feature>
<feature type="compositionally biased region" description="Basic residues" evidence="9">
    <location>
        <begin position="260"/>
        <end position="273"/>
    </location>
</feature>
<evidence type="ECO:0000256" key="6">
    <source>
        <dbReference type="ARBA" id="ARBA00023125"/>
    </source>
</evidence>
<keyword evidence="2" id="KW-0677">Repeat</keyword>
<dbReference type="GO" id="GO:0003677">
    <property type="term" value="F:DNA binding"/>
    <property type="evidence" value="ECO:0007669"/>
    <property type="project" value="UniProtKB-KW"/>
</dbReference>
<evidence type="ECO:0000256" key="5">
    <source>
        <dbReference type="ARBA" id="ARBA00022884"/>
    </source>
</evidence>
<evidence type="ECO:0000313" key="13">
    <source>
        <dbReference type="Proteomes" id="UP000054359"/>
    </source>
</evidence>
<dbReference type="AlphaFoldDB" id="A0A087UC02"/>
<dbReference type="InterPro" id="IPR009145">
    <property type="entry name" value="U2AF_small"/>
</dbReference>
<dbReference type="InterPro" id="IPR003954">
    <property type="entry name" value="RRM_euk-type"/>
</dbReference>
<evidence type="ECO:0000256" key="8">
    <source>
        <dbReference type="PROSITE-ProRule" id="PRU00723"/>
    </source>
</evidence>
<accession>A0A087UC02</accession>
<dbReference type="GO" id="GO:0000398">
    <property type="term" value="P:mRNA splicing, via spliceosome"/>
    <property type="evidence" value="ECO:0007669"/>
    <property type="project" value="InterPro"/>
</dbReference>
<dbReference type="PROSITE" id="PS50102">
    <property type="entry name" value="RRM"/>
    <property type="match status" value="1"/>
</dbReference>
<dbReference type="InterPro" id="IPR000504">
    <property type="entry name" value="RRM_dom"/>
</dbReference>
<evidence type="ECO:0000256" key="7">
    <source>
        <dbReference type="PROSITE-ProRule" id="PRU00176"/>
    </source>
</evidence>
<feature type="non-terminal residue" evidence="12">
    <location>
        <position position="273"/>
    </location>
</feature>
<feature type="compositionally biased region" description="Basic residues" evidence="9">
    <location>
        <begin position="231"/>
        <end position="245"/>
    </location>
</feature>
<dbReference type="EMBL" id="KK119151">
    <property type="protein sequence ID" value="KFM74891.1"/>
    <property type="molecule type" value="Genomic_DNA"/>
</dbReference>
<dbReference type="Proteomes" id="UP000054359">
    <property type="component" value="Unassembled WGS sequence"/>
</dbReference>
<proteinExistence type="predicted"/>
<feature type="compositionally biased region" description="Basic and acidic residues" evidence="9">
    <location>
        <begin position="182"/>
        <end position="205"/>
    </location>
</feature>
<dbReference type="OrthoDB" id="75923at2759"/>
<keyword evidence="5 7" id="KW-0694">RNA-binding</keyword>
<dbReference type="GO" id="GO:0089701">
    <property type="term" value="C:U2AF complex"/>
    <property type="evidence" value="ECO:0007669"/>
    <property type="project" value="InterPro"/>
</dbReference>
<feature type="zinc finger region" description="C3H1-type" evidence="8">
    <location>
        <begin position="102"/>
        <end position="129"/>
    </location>
</feature>
<evidence type="ECO:0000259" key="11">
    <source>
        <dbReference type="PROSITE" id="PS50103"/>
    </source>
</evidence>
<dbReference type="Pfam" id="PF00076">
    <property type="entry name" value="RRM_1"/>
    <property type="match status" value="1"/>
</dbReference>
<dbReference type="GO" id="GO:1990904">
    <property type="term" value="C:ribonucleoprotein complex"/>
    <property type="evidence" value="ECO:0007669"/>
    <property type="project" value="UniProtKB-KW"/>
</dbReference>
<feature type="region of interest" description="Disordered" evidence="9">
    <location>
        <begin position="146"/>
        <end position="273"/>
    </location>
</feature>
<evidence type="ECO:0000313" key="12">
    <source>
        <dbReference type="EMBL" id="KFM74891.1"/>
    </source>
</evidence>
<dbReference type="CDD" id="cd12540">
    <property type="entry name" value="RRM_U2AFBPL"/>
    <property type="match status" value="1"/>
</dbReference>
<dbReference type="InterPro" id="IPR035979">
    <property type="entry name" value="RBD_domain_sf"/>
</dbReference>
<dbReference type="SMART" id="SM00361">
    <property type="entry name" value="RRM_1"/>
    <property type="match status" value="1"/>
</dbReference>
<dbReference type="InterPro" id="IPR012677">
    <property type="entry name" value="Nucleotide-bd_a/b_plait_sf"/>
</dbReference>
<dbReference type="FunFam" id="3.30.70.330:FF:000318">
    <property type="entry name" value="Zinc finger CCCH domain-containing protein 5"/>
    <property type="match status" value="1"/>
</dbReference>
<sequence>MYSHFSIDQTGRDDYDTDIALEYEDKERYQDFENFYWDVLPEFKKFGKVVQFKVCSNHEPHLRGNVYVQYSKEEEAVEAYKNFNGRYYAGKQITCEFTHVIKWRSAICGLYERHLCPKGINCNFLHVFRNPSNEFWEADRDLPGRPKDRISVSSRSNHSRSKEERTHSYRGHRSERHRHHRDQSPEQNNDRYSKSSSYRYDRASDSDDYEDDHYGSSRHRYSDRNGDSYRSRHQSSKNRNSRSRSRSLSYSSEEDEKYKAQRKRKHKKKKSKK</sequence>
<protein>
    <submittedName>
        <fullName evidence="12">U2 small nuclear ribonucleoprotein auxiliary factor subunit-related protein 1</fullName>
    </submittedName>
</protein>
<dbReference type="SUPFAM" id="SSF54928">
    <property type="entry name" value="RNA-binding domain, RBD"/>
    <property type="match status" value="1"/>
</dbReference>
<feature type="compositionally biased region" description="Basic and acidic residues" evidence="9">
    <location>
        <begin position="212"/>
        <end position="230"/>
    </location>
</feature>
<evidence type="ECO:0000259" key="10">
    <source>
        <dbReference type="PROSITE" id="PS50102"/>
    </source>
</evidence>
<evidence type="ECO:0000256" key="2">
    <source>
        <dbReference type="ARBA" id="ARBA00022737"/>
    </source>
</evidence>
<reference evidence="12 13" key="1">
    <citation type="submission" date="2013-11" db="EMBL/GenBank/DDBJ databases">
        <title>Genome sequencing of Stegodyphus mimosarum.</title>
        <authorList>
            <person name="Bechsgaard J."/>
        </authorList>
    </citation>
    <scope>NUCLEOTIDE SEQUENCE [LARGE SCALE GENOMIC DNA]</scope>
</reference>
<feature type="domain" description="RRM" evidence="10">
    <location>
        <begin position="43"/>
        <end position="100"/>
    </location>
</feature>
<dbReference type="PROSITE" id="PS50103">
    <property type="entry name" value="ZF_C3H1"/>
    <property type="match status" value="1"/>
</dbReference>
<dbReference type="PANTHER" id="PTHR12620">
    <property type="entry name" value="U2 SNRNP AUXILIARY FACTOR, SMALL SUBUNIT"/>
    <property type="match status" value="1"/>
</dbReference>
<organism evidence="12 13">
    <name type="scientific">Stegodyphus mimosarum</name>
    <name type="common">African social velvet spider</name>
    <dbReference type="NCBI Taxonomy" id="407821"/>
    <lineage>
        <taxon>Eukaryota</taxon>
        <taxon>Metazoa</taxon>
        <taxon>Ecdysozoa</taxon>
        <taxon>Arthropoda</taxon>
        <taxon>Chelicerata</taxon>
        <taxon>Arachnida</taxon>
        <taxon>Araneae</taxon>
        <taxon>Araneomorphae</taxon>
        <taxon>Entelegynae</taxon>
        <taxon>Eresoidea</taxon>
        <taxon>Eresidae</taxon>
        <taxon>Stegodyphus</taxon>
    </lineage>
</organism>
<feature type="domain" description="C3H1-type" evidence="11">
    <location>
        <begin position="102"/>
        <end position="129"/>
    </location>
</feature>
<keyword evidence="1 8" id="KW-0479">Metal-binding</keyword>
<dbReference type="STRING" id="407821.A0A087UC02"/>
<keyword evidence="12" id="KW-0687">Ribonucleoprotein</keyword>
<name>A0A087UC02_STEMI</name>